<feature type="transmembrane region" description="Helical" evidence="1">
    <location>
        <begin position="77"/>
        <end position="96"/>
    </location>
</feature>
<protein>
    <recommendedName>
        <fullName evidence="4">Integral membrane protein</fullName>
    </recommendedName>
</protein>
<keyword evidence="1" id="KW-0812">Transmembrane</keyword>
<reference evidence="3" key="1">
    <citation type="journal article" date="2019" name="Int. J. Syst. Evol. Microbiol.">
        <title>The Global Catalogue of Microorganisms (GCM) 10K type strain sequencing project: providing services to taxonomists for standard genome sequencing and annotation.</title>
        <authorList>
            <consortium name="The Broad Institute Genomics Platform"/>
            <consortium name="The Broad Institute Genome Sequencing Center for Infectious Disease"/>
            <person name="Wu L."/>
            <person name="Ma J."/>
        </authorList>
    </citation>
    <scope>NUCLEOTIDE SEQUENCE [LARGE SCALE GENOMIC DNA]</scope>
    <source>
        <strain evidence="3">JCM 15478</strain>
    </source>
</reference>
<keyword evidence="1" id="KW-0472">Membrane</keyword>
<feature type="transmembrane region" description="Helical" evidence="1">
    <location>
        <begin position="43"/>
        <end position="65"/>
    </location>
</feature>
<evidence type="ECO:0000256" key="1">
    <source>
        <dbReference type="SAM" id="Phobius"/>
    </source>
</evidence>
<dbReference type="Proteomes" id="UP001500016">
    <property type="component" value="Unassembled WGS sequence"/>
</dbReference>
<name>A0ABP5HM24_9ACTN</name>
<proteinExistence type="predicted"/>
<comment type="caution">
    <text evidence="2">The sequence shown here is derived from an EMBL/GenBank/DDBJ whole genome shotgun (WGS) entry which is preliminary data.</text>
</comment>
<keyword evidence="3" id="KW-1185">Reference proteome</keyword>
<organism evidence="2 3">
    <name type="scientific">Streptomyces albiaxialis</name>
    <dbReference type="NCBI Taxonomy" id="329523"/>
    <lineage>
        <taxon>Bacteria</taxon>
        <taxon>Bacillati</taxon>
        <taxon>Actinomycetota</taxon>
        <taxon>Actinomycetes</taxon>
        <taxon>Kitasatosporales</taxon>
        <taxon>Streptomycetaceae</taxon>
        <taxon>Streptomyces</taxon>
    </lineage>
</organism>
<keyword evidence="1" id="KW-1133">Transmembrane helix</keyword>
<evidence type="ECO:0000313" key="3">
    <source>
        <dbReference type="Proteomes" id="UP001500016"/>
    </source>
</evidence>
<gene>
    <name evidence="2" type="ORF">GCM10009801_36810</name>
</gene>
<dbReference type="EMBL" id="BAAAPE010000009">
    <property type="protein sequence ID" value="GAA2079317.1"/>
    <property type="molecule type" value="Genomic_DNA"/>
</dbReference>
<evidence type="ECO:0000313" key="2">
    <source>
        <dbReference type="EMBL" id="GAA2079317.1"/>
    </source>
</evidence>
<sequence length="140" mass="14045">MSGGGTVWARRLLVAAGTAALGYGVYGAVDAGEFALAPYRNFLATSLVWPLLLAVPAALGLGALVVRAVPGPARAPVQAALFVTGVVLVVALPLLIGTGHDPTLPSALPRAYGRGLALVLGLVWAGAAVWATARVRAARG</sequence>
<evidence type="ECO:0008006" key="4">
    <source>
        <dbReference type="Google" id="ProtNLM"/>
    </source>
</evidence>
<dbReference type="RefSeq" id="WP_344529428.1">
    <property type="nucleotide sequence ID" value="NZ_BAAAPE010000009.1"/>
</dbReference>
<feature type="transmembrane region" description="Helical" evidence="1">
    <location>
        <begin position="116"/>
        <end position="133"/>
    </location>
</feature>
<accession>A0ABP5HM24</accession>